<gene>
    <name evidence="1" type="ORF">RHMOL_Rhmol07G0138200</name>
</gene>
<organism evidence="1 2">
    <name type="scientific">Rhododendron molle</name>
    <name type="common">Chinese azalea</name>
    <name type="synonym">Azalea mollis</name>
    <dbReference type="NCBI Taxonomy" id="49168"/>
    <lineage>
        <taxon>Eukaryota</taxon>
        <taxon>Viridiplantae</taxon>
        <taxon>Streptophyta</taxon>
        <taxon>Embryophyta</taxon>
        <taxon>Tracheophyta</taxon>
        <taxon>Spermatophyta</taxon>
        <taxon>Magnoliopsida</taxon>
        <taxon>eudicotyledons</taxon>
        <taxon>Gunneridae</taxon>
        <taxon>Pentapetalae</taxon>
        <taxon>asterids</taxon>
        <taxon>Ericales</taxon>
        <taxon>Ericaceae</taxon>
        <taxon>Ericoideae</taxon>
        <taxon>Rhodoreae</taxon>
        <taxon>Rhododendron</taxon>
    </lineage>
</organism>
<keyword evidence="2" id="KW-1185">Reference proteome</keyword>
<accession>A0ACC0N1Q3</accession>
<protein>
    <submittedName>
        <fullName evidence="1">Uncharacterized protein</fullName>
    </submittedName>
</protein>
<sequence>MRKGSRFVSHPFSPSKSAAMFWHSSSIAPLNPKSLTEIPPSPPAIPSRIGWQRSCNEHGVVGQKTFSSSTRVKLDKALKLAENWVNNMTKSTEEESREVELEGRPLRLGLGATVPRQSRVGPLNDPVDRRLHAKLEAGKRKASQRMEEESSPSVRGGHNVKDDEDDDDDLDSRTNLFAKKRVMPLTSSLQAKKKQK</sequence>
<dbReference type="EMBL" id="CM046394">
    <property type="protein sequence ID" value="KAI8546677.1"/>
    <property type="molecule type" value="Genomic_DNA"/>
</dbReference>
<evidence type="ECO:0000313" key="2">
    <source>
        <dbReference type="Proteomes" id="UP001062846"/>
    </source>
</evidence>
<name>A0ACC0N1Q3_RHOML</name>
<reference evidence="1" key="1">
    <citation type="submission" date="2022-02" db="EMBL/GenBank/DDBJ databases">
        <title>Plant Genome Project.</title>
        <authorList>
            <person name="Zhang R.-G."/>
        </authorList>
    </citation>
    <scope>NUCLEOTIDE SEQUENCE</scope>
    <source>
        <strain evidence="1">AT1</strain>
    </source>
</reference>
<proteinExistence type="predicted"/>
<evidence type="ECO:0000313" key="1">
    <source>
        <dbReference type="EMBL" id="KAI8546677.1"/>
    </source>
</evidence>
<comment type="caution">
    <text evidence="1">The sequence shown here is derived from an EMBL/GenBank/DDBJ whole genome shotgun (WGS) entry which is preliminary data.</text>
</comment>
<dbReference type="Proteomes" id="UP001062846">
    <property type="component" value="Chromosome 7"/>
</dbReference>